<dbReference type="InterPro" id="IPR009057">
    <property type="entry name" value="Homeodomain-like_sf"/>
</dbReference>
<dbReference type="InterPro" id="IPR001647">
    <property type="entry name" value="HTH_TetR"/>
</dbReference>
<comment type="caution">
    <text evidence="6">The sequence shown here is derived from an EMBL/GenBank/DDBJ whole genome shotgun (WGS) entry which is preliminary data.</text>
</comment>
<evidence type="ECO:0000256" key="3">
    <source>
        <dbReference type="ARBA" id="ARBA00023163"/>
    </source>
</evidence>
<evidence type="ECO:0000256" key="1">
    <source>
        <dbReference type="ARBA" id="ARBA00023015"/>
    </source>
</evidence>
<dbReference type="InterPro" id="IPR011075">
    <property type="entry name" value="TetR_C"/>
</dbReference>
<dbReference type="PANTHER" id="PTHR47506:SF1">
    <property type="entry name" value="HTH-TYPE TRANSCRIPTIONAL REGULATOR YJDC"/>
    <property type="match status" value="1"/>
</dbReference>
<keyword evidence="1" id="KW-0805">Transcription regulation</keyword>
<keyword evidence="3" id="KW-0804">Transcription</keyword>
<dbReference type="SUPFAM" id="SSF46689">
    <property type="entry name" value="Homeodomain-like"/>
    <property type="match status" value="1"/>
</dbReference>
<sequence>MKSFAGLTPSAERIVDATEGLIQTLGYNGFSYEDVAKIVGIRKPSIHHHFPSKMELGAVVAQRYTHRFRQSLLHIEGTLSKAPARLLAYAGLFESTYETDRRLCICGMLGAEADALPDEINQEVKRFFSINLDWLTMVFAAGLDAGTLRSTAAAAELAEAYLCMLEGALMVSRGLPQAHGPKRSASVFLASVLV</sequence>
<evidence type="ECO:0000256" key="4">
    <source>
        <dbReference type="PROSITE-ProRule" id="PRU00335"/>
    </source>
</evidence>
<keyword evidence="7" id="KW-1185">Reference proteome</keyword>
<name>A0ABU9CAM7_9BURK</name>
<dbReference type="Gene3D" id="1.10.357.10">
    <property type="entry name" value="Tetracycline Repressor, domain 2"/>
    <property type="match status" value="1"/>
</dbReference>
<dbReference type="PRINTS" id="PR00455">
    <property type="entry name" value="HTHTETR"/>
</dbReference>
<accession>A0ABU9CAM7</accession>
<dbReference type="RefSeq" id="WP_341399789.1">
    <property type="nucleotide sequence ID" value="NZ_JBBUTI010000009.1"/>
</dbReference>
<evidence type="ECO:0000313" key="6">
    <source>
        <dbReference type="EMBL" id="MEK8047482.1"/>
    </source>
</evidence>
<feature type="DNA-binding region" description="H-T-H motif" evidence="4">
    <location>
        <begin position="31"/>
        <end position="50"/>
    </location>
</feature>
<dbReference type="InterPro" id="IPR036271">
    <property type="entry name" value="Tet_transcr_reg_TetR-rel_C_sf"/>
</dbReference>
<organism evidence="6 7">
    <name type="scientific">Ideonella margarita</name>
    <dbReference type="NCBI Taxonomy" id="2984191"/>
    <lineage>
        <taxon>Bacteria</taxon>
        <taxon>Pseudomonadati</taxon>
        <taxon>Pseudomonadota</taxon>
        <taxon>Betaproteobacteria</taxon>
        <taxon>Burkholderiales</taxon>
        <taxon>Sphaerotilaceae</taxon>
        <taxon>Ideonella</taxon>
    </lineage>
</organism>
<evidence type="ECO:0000313" key="7">
    <source>
        <dbReference type="Proteomes" id="UP001379945"/>
    </source>
</evidence>
<keyword evidence="2 4" id="KW-0238">DNA-binding</keyword>
<dbReference type="PANTHER" id="PTHR47506">
    <property type="entry name" value="TRANSCRIPTIONAL REGULATORY PROTEIN"/>
    <property type="match status" value="1"/>
</dbReference>
<dbReference type="PROSITE" id="PS50977">
    <property type="entry name" value="HTH_TETR_2"/>
    <property type="match status" value="1"/>
</dbReference>
<dbReference type="Pfam" id="PF00440">
    <property type="entry name" value="TetR_N"/>
    <property type="match status" value="1"/>
</dbReference>
<feature type="domain" description="HTH tetR-type" evidence="5">
    <location>
        <begin position="8"/>
        <end position="68"/>
    </location>
</feature>
<protein>
    <submittedName>
        <fullName evidence="6">TetR/AcrR family transcriptional regulator</fullName>
    </submittedName>
</protein>
<evidence type="ECO:0000256" key="2">
    <source>
        <dbReference type="ARBA" id="ARBA00023125"/>
    </source>
</evidence>
<proteinExistence type="predicted"/>
<dbReference type="SUPFAM" id="SSF48498">
    <property type="entry name" value="Tetracyclin repressor-like, C-terminal domain"/>
    <property type="match status" value="1"/>
</dbReference>
<dbReference type="EMBL" id="JBBUTI010000009">
    <property type="protein sequence ID" value="MEK8047482.1"/>
    <property type="molecule type" value="Genomic_DNA"/>
</dbReference>
<evidence type="ECO:0000259" key="5">
    <source>
        <dbReference type="PROSITE" id="PS50977"/>
    </source>
</evidence>
<reference evidence="6 7" key="1">
    <citation type="submission" date="2024-04" db="EMBL/GenBank/DDBJ databases">
        <title>Novel species of the genus Ideonella isolated from streams.</title>
        <authorList>
            <person name="Lu H."/>
        </authorList>
    </citation>
    <scope>NUCLEOTIDE SEQUENCE [LARGE SCALE GENOMIC DNA]</scope>
    <source>
        <strain evidence="6 7">LYT19W</strain>
    </source>
</reference>
<gene>
    <name evidence="6" type="ORF">AACH00_14055</name>
</gene>
<dbReference type="Pfam" id="PF16925">
    <property type="entry name" value="TetR_C_13"/>
    <property type="match status" value="1"/>
</dbReference>
<dbReference type="Proteomes" id="UP001379945">
    <property type="component" value="Unassembled WGS sequence"/>
</dbReference>